<evidence type="ECO:0000313" key="7">
    <source>
        <dbReference type="EMBL" id="CAH1853916.1"/>
    </source>
</evidence>
<dbReference type="Gene3D" id="3.30.465.10">
    <property type="match status" value="1"/>
</dbReference>
<dbReference type="InterPro" id="IPR016164">
    <property type="entry name" value="FAD-linked_Oxase-like_C"/>
</dbReference>
<dbReference type="PROSITE" id="PS51387">
    <property type="entry name" value="FAD_PCMH"/>
    <property type="match status" value="1"/>
</dbReference>
<dbReference type="InterPro" id="IPR016166">
    <property type="entry name" value="FAD-bd_PCMH"/>
</dbReference>
<dbReference type="EMBL" id="CAKOEU010000003">
    <property type="protein sequence ID" value="CAH1853916.1"/>
    <property type="molecule type" value="Genomic_DNA"/>
</dbReference>
<dbReference type="InterPro" id="IPR015409">
    <property type="entry name" value="Lactate_DH_C"/>
</dbReference>
<dbReference type="SUPFAM" id="SSF55103">
    <property type="entry name" value="FAD-linked oxidases, C-terminal domain"/>
    <property type="match status" value="1"/>
</dbReference>
<dbReference type="InterPro" id="IPR016167">
    <property type="entry name" value="FAD-bd_PCMH_sub1"/>
</dbReference>
<feature type="domain" description="FAD-binding PCMH-type" evidence="6">
    <location>
        <begin position="33"/>
        <end position="203"/>
    </location>
</feature>
<dbReference type="Proteomes" id="UP000838102">
    <property type="component" value="Unassembled WGS sequence"/>
</dbReference>
<evidence type="ECO:0000256" key="5">
    <source>
        <dbReference type="HAMAP-Rule" id="MF_02092"/>
    </source>
</evidence>
<evidence type="ECO:0000256" key="1">
    <source>
        <dbReference type="ARBA" id="ARBA00001974"/>
    </source>
</evidence>
<reference evidence="7" key="1">
    <citation type="submission" date="2022-03" db="EMBL/GenBank/DDBJ databases">
        <authorList>
            <person name="Hettiarachchi G."/>
        </authorList>
    </citation>
    <scope>NUCLEOTIDE SEQUENCE</scope>
    <source>
        <strain evidence="7">LMG 32447</strain>
    </source>
</reference>
<keyword evidence="5" id="KW-0874">Quinone</keyword>
<evidence type="ECO:0000256" key="4">
    <source>
        <dbReference type="ARBA" id="ARBA00023002"/>
    </source>
</evidence>
<feature type="binding site" evidence="5">
    <location>
        <position position="150"/>
    </location>
    <ligand>
        <name>FAD</name>
        <dbReference type="ChEBI" id="CHEBI:57692"/>
    </ligand>
</feature>
<comment type="caution">
    <text evidence="7">The sequence shown here is derived from an EMBL/GenBank/DDBJ whole genome shotgun (WGS) entry which is preliminary data.</text>
</comment>
<comment type="subcellular location">
    <subcellularLocation>
        <location evidence="5">Cell membrane</location>
        <topology evidence="5">Peripheral membrane protein</topology>
        <orientation evidence="5">Cytoplasmic side</orientation>
    </subcellularLocation>
</comment>
<dbReference type="PIRSF" id="PIRSF000101">
    <property type="entry name" value="D-lactate_dh"/>
    <property type="match status" value="1"/>
</dbReference>
<dbReference type="Gene3D" id="3.30.70.610">
    <property type="entry name" value="D-lactate dehydrogenase, cap domain, subdomain 1"/>
    <property type="match status" value="2"/>
</dbReference>
<dbReference type="InterPro" id="IPR012256">
    <property type="entry name" value="D_lactate_DH"/>
</dbReference>
<protein>
    <recommendedName>
        <fullName evidence="5">Quinone-dependent D-lactate dehydrogenase</fullName>
        <ecNumber evidence="5">1.1.5.12</ecNumber>
    </recommendedName>
    <alternativeName>
        <fullName evidence="5">D-lactate dehydrogenase</fullName>
        <shortName evidence="5">D-LDH</shortName>
    </alternativeName>
</protein>
<dbReference type="HAMAP" id="MF_02092">
    <property type="entry name" value="DLDH_Dld"/>
    <property type="match status" value="1"/>
</dbReference>
<dbReference type="NCBIfam" id="NF008387">
    <property type="entry name" value="PRK11183.1"/>
    <property type="match status" value="1"/>
</dbReference>
<feature type="binding site" evidence="5">
    <location>
        <begin position="67"/>
        <end position="71"/>
    </location>
    <ligand>
        <name>FAD</name>
        <dbReference type="ChEBI" id="CHEBI:57692"/>
    </ligand>
</feature>
<keyword evidence="2 5" id="KW-0285">Flavoprotein</keyword>
<dbReference type="Pfam" id="PF01565">
    <property type="entry name" value="FAD_binding_4"/>
    <property type="match status" value="1"/>
</dbReference>
<comment type="cofactor">
    <cofactor evidence="1 5">
        <name>FAD</name>
        <dbReference type="ChEBI" id="CHEBI:57692"/>
    </cofactor>
</comment>
<dbReference type="InterPro" id="IPR016172">
    <property type="entry name" value="D-lactate_DH_C-sub1"/>
</dbReference>
<dbReference type="InterPro" id="IPR016169">
    <property type="entry name" value="FAD-bd_PCMH_sub2"/>
</dbReference>
<dbReference type="PANTHER" id="PTHR43716:SF1">
    <property type="entry name" value="D-2-HYDROXYGLUTARATE DEHYDROGENASE, MITOCHONDRIAL"/>
    <property type="match status" value="1"/>
</dbReference>
<gene>
    <name evidence="5 7" type="primary">dld</name>
    <name evidence="7" type="ORF">LMG032447_00746</name>
</gene>
<dbReference type="RefSeq" id="WP_248706160.1">
    <property type="nucleotide sequence ID" value="NZ_CAKOET010000003.1"/>
</dbReference>
<keyword evidence="4 5" id="KW-0560">Oxidoreductase</keyword>
<evidence type="ECO:0000256" key="2">
    <source>
        <dbReference type="ARBA" id="ARBA00022630"/>
    </source>
</evidence>
<feature type="binding site" evidence="5">
    <location>
        <position position="133"/>
    </location>
    <ligand>
        <name>FAD</name>
        <dbReference type="ChEBI" id="CHEBI:57692"/>
    </ligand>
</feature>
<dbReference type="EC" id="1.1.5.12" evidence="5"/>
<dbReference type="SUPFAM" id="SSF56176">
    <property type="entry name" value="FAD-binding/transporter-associated domain-like"/>
    <property type="match status" value="1"/>
</dbReference>
<comment type="catalytic activity">
    <reaction evidence="5">
        <text>(R)-lactate + a quinone = a quinol + pyruvate</text>
        <dbReference type="Rhea" id="RHEA:51468"/>
        <dbReference type="ChEBI" id="CHEBI:15361"/>
        <dbReference type="ChEBI" id="CHEBI:16004"/>
        <dbReference type="ChEBI" id="CHEBI:24646"/>
        <dbReference type="ChEBI" id="CHEBI:132124"/>
        <dbReference type="EC" id="1.1.5.12"/>
    </reaction>
</comment>
<organism evidence="7 8">
    <name type="scientific">Convivina praedatoris</name>
    <dbReference type="NCBI Taxonomy" id="2880963"/>
    <lineage>
        <taxon>Bacteria</taxon>
        <taxon>Bacillati</taxon>
        <taxon>Bacillota</taxon>
        <taxon>Bacilli</taxon>
        <taxon>Lactobacillales</taxon>
        <taxon>Lactobacillaceae</taxon>
        <taxon>Convivina</taxon>
    </lineage>
</organism>
<keyword evidence="8" id="KW-1185">Reference proteome</keyword>
<accession>A0ABM9D1J3</accession>
<comment type="function">
    <text evidence="5">Catalyzes the oxidation of D-lactate to pyruvate.</text>
</comment>
<feature type="binding site" evidence="5">
    <location>
        <position position="140"/>
    </location>
    <ligand>
        <name>FAD</name>
        <dbReference type="ChEBI" id="CHEBI:57692"/>
    </ligand>
</feature>
<keyword evidence="3 5" id="KW-0274">FAD</keyword>
<feature type="binding site" evidence="5">
    <location>
        <begin position="75"/>
        <end position="76"/>
    </location>
    <ligand>
        <name>FAD</name>
        <dbReference type="ChEBI" id="CHEBI:57692"/>
    </ligand>
</feature>
<comment type="caution">
    <text evidence="5">Lacks conserved residue(s) required for the propagation of feature annotation.</text>
</comment>
<dbReference type="Gene3D" id="3.30.1370.20">
    <property type="entry name" value="D-lactate dehydrogenase, cap domain, subdomain 2"/>
    <property type="match status" value="1"/>
</dbReference>
<dbReference type="Pfam" id="PF09330">
    <property type="entry name" value="Lact-deh-memb"/>
    <property type="match status" value="1"/>
</dbReference>
<evidence type="ECO:0000256" key="3">
    <source>
        <dbReference type="ARBA" id="ARBA00022827"/>
    </source>
</evidence>
<dbReference type="InterPro" id="IPR051264">
    <property type="entry name" value="FAD-oxidored/transferase_4"/>
</dbReference>
<dbReference type="InterPro" id="IPR036318">
    <property type="entry name" value="FAD-bd_PCMH-like_sf"/>
</dbReference>
<keyword evidence="5" id="KW-0472">Membrane</keyword>
<dbReference type="InterPro" id="IPR006094">
    <property type="entry name" value="Oxid_FAD_bind_N"/>
</dbReference>
<dbReference type="InterPro" id="IPR016173">
    <property type="entry name" value="D-lactate_DH_C-sub2"/>
</dbReference>
<evidence type="ECO:0000259" key="6">
    <source>
        <dbReference type="PROSITE" id="PS51387"/>
    </source>
</evidence>
<name>A0ABM9D1J3_9LACO</name>
<dbReference type="Gene3D" id="3.30.43.10">
    <property type="entry name" value="Uridine Diphospho-n-acetylenolpyruvylglucosamine Reductase, domain 2"/>
    <property type="match status" value="1"/>
</dbReference>
<sequence length="562" mass="63991">MSAVEELTNVVGKHHIITDASKSLRYRKGYRSGRGDALAVVLPGTLMELWQVLKILHDHNIIIIMQASNTSLTEGSIPAPGYDRECVVVNGSRIKGVQLLNEGKEVLAFPGTTLYKLENTLKTVNREPHSVIGSSNLGASVIGGINNNSGGALIQRGPAYTELALYAQIDKNDELHLVNHLGIDLGSTPEEMITNLENRNFDIDHVVDDKERVGHNRDYEKRVRDVEADTPTRYNADPEELYEVSGSSGKLAAFAVRLDTFPKAEDSQVFYIGTNDPAVLERLRRHILTEFKHLPVSGEYMHKVAYDMAKKYGKDSLIVIDTIGTNALPYLFGMKSTTERILDHVPTFKPYFPDRVLQHMGQIFPNQLPKRMDEYAERYDHYLQLKMAGDDAIQEAREFLKPFFEKEEGDYFEATPKEADRVATHRYVTAGVAIRYSEVFQDDKIEILPLDIALPRNEFDWFEHLPKEIEDKIEYKIYYGHFLDHVMHQDYILKKGVKAHDVKVEMLKLLDERNAIYPAEHNVGHLYHAAPALVEHYMRNDPTNSFNPGIGLTTMEKYWGKY</sequence>
<dbReference type="PANTHER" id="PTHR43716">
    <property type="entry name" value="D-2-HYDROXYGLUTARATE DEHYDROGENASE, MITOCHONDRIAL"/>
    <property type="match status" value="1"/>
</dbReference>
<evidence type="ECO:0000313" key="8">
    <source>
        <dbReference type="Proteomes" id="UP000838102"/>
    </source>
</evidence>
<keyword evidence="5" id="KW-1003">Cell membrane</keyword>
<comment type="similarity">
    <text evidence="5">Belongs to the quinone-dependent D-lactate dehydrogenase family.</text>
</comment>
<proteinExistence type="inferred from homology"/>
<dbReference type="GO" id="GO:0102029">
    <property type="term" value="F:D-lactate dehydrogenase (quinone) activity"/>
    <property type="evidence" value="ECO:0007669"/>
    <property type="project" value="UniProtKB-EC"/>
</dbReference>